<dbReference type="CDD" id="cd06261">
    <property type="entry name" value="TM_PBP2"/>
    <property type="match status" value="1"/>
</dbReference>
<keyword evidence="3" id="KW-1003">Cell membrane</keyword>
<evidence type="ECO:0000313" key="10">
    <source>
        <dbReference type="Proteomes" id="UP000460157"/>
    </source>
</evidence>
<evidence type="ECO:0000256" key="1">
    <source>
        <dbReference type="ARBA" id="ARBA00004651"/>
    </source>
</evidence>
<dbReference type="Gene3D" id="1.10.3720.10">
    <property type="entry name" value="MetI-like"/>
    <property type="match status" value="1"/>
</dbReference>
<reference evidence="9 10" key="1">
    <citation type="submission" date="2019-12" db="EMBL/GenBank/DDBJ databases">
        <title>Nesterenkonia muleiensis sp. nov., a novel actinobacterium isolated from sap of Populus euphratica.</title>
        <authorList>
            <person name="Wang R."/>
        </authorList>
    </citation>
    <scope>NUCLEOTIDE SEQUENCE [LARGE SCALE GENOMIC DNA]</scope>
    <source>
        <strain evidence="9 10">F10</strain>
    </source>
</reference>
<feature type="transmembrane region" description="Helical" evidence="7">
    <location>
        <begin position="260"/>
        <end position="281"/>
    </location>
</feature>
<keyword evidence="4 7" id="KW-0812">Transmembrane</keyword>
<evidence type="ECO:0000313" key="9">
    <source>
        <dbReference type="EMBL" id="MVT27222.1"/>
    </source>
</evidence>
<evidence type="ECO:0000256" key="5">
    <source>
        <dbReference type="ARBA" id="ARBA00022989"/>
    </source>
</evidence>
<gene>
    <name evidence="9" type="ORF">GNZ21_12820</name>
</gene>
<dbReference type="GO" id="GO:0055085">
    <property type="term" value="P:transmembrane transport"/>
    <property type="evidence" value="ECO:0007669"/>
    <property type="project" value="InterPro"/>
</dbReference>
<sequence length="290" mass="29831">MVLPGAPAEGTVPARADGLKSRAAHLLAQPGLLLSLAVFAIVIAWAVAPGVFATHDPVTDLDANARLAAPSASHWFGTDLLGRDVYSRVVHGTRLSMLAGVIAVTLSLVVGSLLGMLSAYVGGWLDAVVMRTVDVMVAIPGLLLSMAAVSILGFGVINVAIAVGIAGIPAFARITRAETLRILSRGYFDAARTSGTGHLGILIKHVLPNASGAVMVLAALELGGAVLSVAALSFLGFGAVPPTPEWGSMVAEGRAHIATAWWLTTFPGAVIAVTVLASNRVSRGLRMRQR</sequence>
<dbReference type="EMBL" id="WRPM01000095">
    <property type="protein sequence ID" value="MVT27222.1"/>
    <property type="molecule type" value="Genomic_DNA"/>
</dbReference>
<evidence type="ECO:0000256" key="7">
    <source>
        <dbReference type="RuleBase" id="RU363032"/>
    </source>
</evidence>
<feature type="transmembrane region" description="Helical" evidence="7">
    <location>
        <begin position="27"/>
        <end position="48"/>
    </location>
</feature>
<name>A0A7K1ULL6_9MICC</name>
<keyword evidence="6 7" id="KW-0472">Membrane</keyword>
<comment type="caution">
    <text evidence="9">The sequence shown here is derived from an EMBL/GenBank/DDBJ whole genome shotgun (WGS) entry which is preliminary data.</text>
</comment>
<keyword evidence="10" id="KW-1185">Reference proteome</keyword>
<feature type="domain" description="ABC transmembrane type-1" evidence="8">
    <location>
        <begin position="93"/>
        <end position="282"/>
    </location>
</feature>
<evidence type="ECO:0000256" key="6">
    <source>
        <dbReference type="ARBA" id="ARBA00023136"/>
    </source>
</evidence>
<dbReference type="OrthoDB" id="9812701at2"/>
<evidence type="ECO:0000259" key="8">
    <source>
        <dbReference type="PROSITE" id="PS50928"/>
    </source>
</evidence>
<protein>
    <submittedName>
        <fullName evidence="9">ABC transporter permease subunit</fullName>
    </submittedName>
</protein>
<comment type="subcellular location">
    <subcellularLocation>
        <location evidence="1 7">Cell membrane</location>
        <topology evidence="1 7">Multi-pass membrane protein</topology>
    </subcellularLocation>
</comment>
<keyword evidence="5 7" id="KW-1133">Transmembrane helix</keyword>
<accession>A0A7K1ULL6</accession>
<evidence type="ECO:0000256" key="3">
    <source>
        <dbReference type="ARBA" id="ARBA00022475"/>
    </source>
</evidence>
<feature type="transmembrane region" description="Helical" evidence="7">
    <location>
        <begin position="214"/>
        <end position="240"/>
    </location>
</feature>
<dbReference type="InterPro" id="IPR050366">
    <property type="entry name" value="BP-dependent_transpt_permease"/>
</dbReference>
<dbReference type="Pfam" id="PF00528">
    <property type="entry name" value="BPD_transp_1"/>
    <property type="match status" value="1"/>
</dbReference>
<dbReference type="GO" id="GO:0005886">
    <property type="term" value="C:plasma membrane"/>
    <property type="evidence" value="ECO:0007669"/>
    <property type="project" value="UniProtKB-SubCell"/>
</dbReference>
<dbReference type="SUPFAM" id="SSF161098">
    <property type="entry name" value="MetI-like"/>
    <property type="match status" value="1"/>
</dbReference>
<organism evidence="9 10">
    <name type="scientific">Nesterenkonia alkaliphila</name>
    <dbReference type="NCBI Taxonomy" id="1463631"/>
    <lineage>
        <taxon>Bacteria</taxon>
        <taxon>Bacillati</taxon>
        <taxon>Actinomycetota</taxon>
        <taxon>Actinomycetes</taxon>
        <taxon>Micrococcales</taxon>
        <taxon>Micrococcaceae</taxon>
        <taxon>Nesterenkonia</taxon>
    </lineage>
</organism>
<dbReference type="InterPro" id="IPR000515">
    <property type="entry name" value="MetI-like"/>
</dbReference>
<feature type="transmembrane region" description="Helical" evidence="7">
    <location>
        <begin position="142"/>
        <end position="172"/>
    </location>
</feature>
<dbReference type="InterPro" id="IPR035906">
    <property type="entry name" value="MetI-like_sf"/>
</dbReference>
<comment type="similarity">
    <text evidence="7">Belongs to the binding-protein-dependent transport system permease family.</text>
</comment>
<keyword evidence="2 7" id="KW-0813">Transport</keyword>
<dbReference type="AlphaFoldDB" id="A0A7K1ULL6"/>
<dbReference type="PANTHER" id="PTHR43386">
    <property type="entry name" value="OLIGOPEPTIDE TRANSPORT SYSTEM PERMEASE PROTEIN APPC"/>
    <property type="match status" value="1"/>
</dbReference>
<feature type="transmembrane region" description="Helical" evidence="7">
    <location>
        <begin position="97"/>
        <end position="122"/>
    </location>
</feature>
<evidence type="ECO:0000256" key="4">
    <source>
        <dbReference type="ARBA" id="ARBA00022692"/>
    </source>
</evidence>
<proteinExistence type="inferred from homology"/>
<dbReference type="PANTHER" id="PTHR43386:SF25">
    <property type="entry name" value="PEPTIDE ABC TRANSPORTER PERMEASE PROTEIN"/>
    <property type="match status" value="1"/>
</dbReference>
<evidence type="ECO:0000256" key="2">
    <source>
        <dbReference type="ARBA" id="ARBA00022448"/>
    </source>
</evidence>
<dbReference type="PROSITE" id="PS50928">
    <property type="entry name" value="ABC_TM1"/>
    <property type="match status" value="1"/>
</dbReference>
<dbReference type="Proteomes" id="UP000460157">
    <property type="component" value="Unassembled WGS sequence"/>
</dbReference>